<evidence type="ECO:0000313" key="3">
    <source>
        <dbReference type="Proteomes" id="UP001500274"/>
    </source>
</evidence>
<organism evidence="2 3">
    <name type="scientific">Microbacterium binotii</name>
    <dbReference type="NCBI Taxonomy" id="462710"/>
    <lineage>
        <taxon>Bacteria</taxon>
        <taxon>Bacillati</taxon>
        <taxon>Actinomycetota</taxon>
        <taxon>Actinomycetes</taxon>
        <taxon>Micrococcales</taxon>
        <taxon>Microbacteriaceae</taxon>
        <taxon>Microbacterium</taxon>
    </lineage>
</organism>
<protein>
    <submittedName>
        <fullName evidence="2">Uncharacterized protein</fullName>
    </submittedName>
</protein>
<sequence>MRHFPSNVLGCGAAIISASCGGRARISGSAGQVRVPFRYPPADRNPIPIRAVLVYGRPAPYCADCAKVARTRPTSSDSDRIRAVAAEALAGVRGEMDFSEWADEGMRTFADLVDAGHEGTDERWSFSPRWGVLRALWRTLSDPDARETYRVLPEAEATAARARHGHQEQNRRQAAMADWLT</sequence>
<keyword evidence="3" id="KW-1185">Reference proteome</keyword>
<dbReference type="Proteomes" id="UP001500274">
    <property type="component" value="Unassembled WGS sequence"/>
</dbReference>
<dbReference type="PROSITE" id="PS51257">
    <property type="entry name" value="PROKAR_LIPOPROTEIN"/>
    <property type="match status" value="1"/>
</dbReference>
<comment type="caution">
    <text evidence="2">The sequence shown here is derived from an EMBL/GenBank/DDBJ whole genome shotgun (WGS) entry which is preliminary data.</text>
</comment>
<evidence type="ECO:0000256" key="1">
    <source>
        <dbReference type="SAM" id="MobiDB-lite"/>
    </source>
</evidence>
<gene>
    <name evidence="2" type="ORF">GCM10009862_26160</name>
</gene>
<dbReference type="EMBL" id="BAAARI010000016">
    <property type="protein sequence ID" value="GAA2585864.1"/>
    <property type="molecule type" value="Genomic_DNA"/>
</dbReference>
<proteinExistence type="predicted"/>
<reference evidence="3" key="1">
    <citation type="journal article" date="2019" name="Int. J. Syst. Evol. Microbiol.">
        <title>The Global Catalogue of Microorganisms (GCM) 10K type strain sequencing project: providing services to taxonomists for standard genome sequencing and annotation.</title>
        <authorList>
            <consortium name="The Broad Institute Genomics Platform"/>
            <consortium name="The Broad Institute Genome Sequencing Center for Infectious Disease"/>
            <person name="Wu L."/>
            <person name="Ma J."/>
        </authorList>
    </citation>
    <scope>NUCLEOTIDE SEQUENCE [LARGE SCALE GENOMIC DNA]</scope>
    <source>
        <strain evidence="3">JCM 16365</strain>
    </source>
</reference>
<name>A0ABP6BYH6_9MICO</name>
<accession>A0ABP6BYH6</accession>
<feature type="region of interest" description="Disordered" evidence="1">
    <location>
        <begin position="158"/>
        <end position="181"/>
    </location>
</feature>
<evidence type="ECO:0000313" key="2">
    <source>
        <dbReference type="EMBL" id="GAA2585864.1"/>
    </source>
</evidence>